<dbReference type="GO" id="GO:0005886">
    <property type="term" value="C:plasma membrane"/>
    <property type="evidence" value="ECO:0007669"/>
    <property type="project" value="UniProtKB-SubCell"/>
</dbReference>
<feature type="transmembrane region" description="Helical" evidence="8">
    <location>
        <begin position="364"/>
        <end position="384"/>
    </location>
</feature>
<feature type="transmembrane region" description="Helical" evidence="8">
    <location>
        <begin position="140"/>
        <end position="160"/>
    </location>
</feature>
<evidence type="ECO:0000313" key="11">
    <source>
        <dbReference type="Proteomes" id="UP000318053"/>
    </source>
</evidence>
<dbReference type="SUPFAM" id="SSF103473">
    <property type="entry name" value="MFS general substrate transporter"/>
    <property type="match status" value="1"/>
</dbReference>
<feature type="transmembrane region" description="Helical" evidence="8">
    <location>
        <begin position="326"/>
        <end position="344"/>
    </location>
</feature>
<evidence type="ECO:0000256" key="6">
    <source>
        <dbReference type="ARBA" id="ARBA00023136"/>
    </source>
</evidence>
<organism evidence="10 11">
    <name type="scientific">Allorhodopirellula solitaria</name>
    <dbReference type="NCBI Taxonomy" id="2527987"/>
    <lineage>
        <taxon>Bacteria</taxon>
        <taxon>Pseudomonadati</taxon>
        <taxon>Planctomycetota</taxon>
        <taxon>Planctomycetia</taxon>
        <taxon>Pirellulales</taxon>
        <taxon>Pirellulaceae</taxon>
        <taxon>Allorhodopirellula</taxon>
    </lineage>
</organism>
<dbReference type="InterPro" id="IPR036259">
    <property type="entry name" value="MFS_trans_sf"/>
</dbReference>
<dbReference type="PANTHER" id="PTHR43266">
    <property type="entry name" value="MACROLIDE-EFFLUX PROTEIN"/>
    <property type="match status" value="1"/>
</dbReference>
<gene>
    <name evidence="10" type="primary">lplT</name>
    <name evidence="10" type="ORF">CA85_30190</name>
</gene>
<dbReference type="InterPro" id="IPR020846">
    <property type="entry name" value="MFS_dom"/>
</dbReference>
<feature type="transmembrane region" description="Helical" evidence="8">
    <location>
        <begin position="234"/>
        <end position="252"/>
    </location>
</feature>
<keyword evidence="11" id="KW-1185">Reference proteome</keyword>
<protein>
    <submittedName>
        <fullName evidence="10">Lysophospholipid transporter LplT</fullName>
    </submittedName>
</protein>
<accession>A0A5C5XVY5</accession>
<feature type="transmembrane region" description="Helical" evidence="8">
    <location>
        <begin position="391"/>
        <end position="411"/>
    </location>
</feature>
<dbReference type="Proteomes" id="UP000318053">
    <property type="component" value="Unassembled WGS sequence"/>
</dbReference>
<feature type="transmembrane region" description="Helical" evidence="8">
    <location>
        <begin position="463"/>
        <end position="485"/>
    </location>
</feature>
<dbReference type="PANTHER" id="PTHR43266:SF2">
    <property type="entry name" value="MAJOR FACILITATOR SUPERFAMILY (MFS) PROFILE DOMAIN-CONTAINING PROTEIN"/>
    <property type="match status" value="1"/>
</dbReference>
<evidence type="ECO:0000256" key="3">
    <source>
        <dbReference type="ARBA" id="ARBA00022475"/>
    </source>
</evidence>
<dbReference type="PROSITE" id="PS50850">
    <property type="entry name" value="MFS"/>
    <property type="match status" value="1"/>
</dbReference>
<keyword evidence="4 8" id="KW-0812">Transmembrane</keyword>
<keyword evidence="2" id="KW-0813">Transport</keyword>
<keyword evidence="5 8" id="KW-1133">Transmembrane helix</keyword>
<feature type="region of interest" description="Disordered" evidence="7">
    <location>
        <begin position="24"/>
        <end position="53"/>
    </location>
</feature>
<dbReference type="InterPro" id="IPR011701">
    <property type="entry name" value="MFS"/>
</dbReference>
<keyword evidence="3" id="KW-1003">Cell membrane</keyword>
<keyword evidence="6 8" id="KW-0472">Membrane</keyword>
<sequence length="540" mass="56392">MPLSKSGLALSDTPSSTATLLSNCTMSQPDANPSDTPVEMGTDGNPRPAPSAGKINRLSHPAFIGFLATQFFGAFNDNLFKQLVLLLAIPTAVVAGASEAGLLDSAADSAVVENAAGDRAAAGGVATDAPQGGGSDVQGIATIVFGLPFVLFGGLAGYLADRLSKRTIIVSSKVAEIAIMGLGVVAFLATPVIGFTGLWIVLFLMGLQSTFFGPGKYGILPEMLPREQLGRANGLVLMTTFIAIIIGTALAGPLKDSIVSPTLPPMQGAAGLWIGSLVCVGIAIIGTLTSLTIVRLPAADPQLKLKTENLWIPQTIRSLLWRDKSLLLALLASCVFWLIAGLTIQSVNSLSKVQLGLSDTWTSILVALISVGIAVGGVVAGALTRKISDNFVIQIGMWGTVLFCALLSITLPGDADQPGQGHLLGFAGCMPVLILLGASAAFFAIPIQVFLQDRPPQTLKGRMIAVMNQANFFAIVMSGAVYMVLDHLITAAGWPRSYLFAAMAMLFLPVAIFYKLDPAERPPETDPLEVPEQMPEPSDA</sequence>
<proteinExistence type="predicted"/>
<dbReference type="AlphaFoldDB" id="A0A5C5XVY5"/>
<feature type="transmembrane region" description="Helical" evidence="8">
    <location>
        <begin position="497"/>
        <end position="514"/>
    </location>
</feature>
<evidence type="ECO:0000256" key="5">
    <source>
        <dbReference type="ARBA" id="ARBA00022989"/>
    </source>
</evidence>
<evidence type="ECO:0000256" key="7">
    <source>
        <dbReference type="SAM" id="MobiDB-lite"/>
    </source>
</evidence>
<feature type="domain" description="Major facilitator superfamily (MFS) profile" evidence="9">
    <location>
        <begin position="85"/>
        <end position="519"/>
    </location>
</feature>
<evidence type="ECO:0000256" key="8">
    <source>
        <dbReference type="SAM" id="Phobius"/>
    </source>
</evidence>
<comment type="caution">
    <text evidence="10">The sequence shown here is derived from an EMBL/GenBank/DDBJ whole genome shotgun (WGS) entry which is preliminary data.</text>
</comment>
<feature type="transmembrane region" description="Helical" evidence="8">
    <location>
        <begin position="423"/>
        <end position="451"/>
    </location>
</feature>
<dbReference type="Pfam" id="PF07690">
    <property type="entry name" value="MFS_1"/>
    <property type="match status" value="1"/>
</dbReference>
<dbReference type="Gene3D" id="1.20.1250.20">
    <property type="entry name" value="MFS general substrate transporter like domains"/>
    <property type="match status" value="1"/>
</dbReference>
<name>A0A5C5XVY5_9BACT</name>
<feature type="transmembrane region" description="Helical" evidence="8">
    <location>
        <begin position="195"/>
        <end position="213"/>
    </location>
</feature>
<evidence type="ECO:0000256" key="4">
    <source>
        <dbReference type="ARBA" id="ARBA00022692"/>
    </source>
</evidence>
<dbReference type="CDD" id="cd06173">
    <property type="entry name" value="MFS_MefA_like"/>
    <property type="match status" value="1"/>
</dbReference>
<evidence type="ECO:0000256" key="1">
    <source>
        <dbReference type="ARBA" id="ARBA00004651"/>
    </source>
</evidence>
<evidence type="ECO:0000259" key="9">
    <source>
        <dbReference type="PROSITE" id="PS50850"/>
    </source>
</evidence>
<comment type="subcellular location">
    <subcellularLocation>
        <location evidence="1">Cell membrane</location>
        <topology evidence="1">Multi-pass membrane protein</topology>
    </subcellularLocation>
</comment>
<feature type="transmembrane region" description="Helical" evidence="8">
    <location>
        <begin position="167"/>
        <end position="189"/>
    </location>
</feature>
<dbReference type="GO" id="GO:0022857">
    <property type="term" value="F:transmembrane transporter activity"/>
    <property type="evidence" value="ECO:0007669"/>
    <property type="project" value="InterPro"/>
</dbReference>
<feature type="compositionally biased region" description="Polar residues" evidence="7">
    <location>
        <begin position="24"/>
        <end position="35"/>
    </location>
</feature>
<reference evidence="10 11" key="1">
    <citation type="submission" date="2019-02" db="EMBL/GenBank/DDBJ databases">
        <title>Deep-cultivation of Planctomycetes and their phenomic and genomic characterization uncovers novel biology.</title>
        <authorList>
            <person name="Wiegand S."/>
            <person name="Jogler M."/>
            <person name="Boedeker C."/>
            <person name="Pinto D."/>
            <person name="Vollmers J."/>
            <person name="Rivas-Marin E."/>
            <person name="Kohn T."/>
            <person name="Peeters S.H."/>
            <person name="Heuer A."/>
            <person name="Rast P."/>
            <person name="Oberbeckmann S."/>
            <person name="Bunk B."/>
            <person name="Jeske O."/>
            <person name="Meyerdierks A."/>
            <person name="Storesund J.E."/>
            <person name="Kallscheuer N."/>
            <person name="Luecker S."/>
            <person name="Lage O.M."/>
            <person name="Pohl T."/>
            <person name="Merkel B.J."/>
            <person name="Hornburger P."/>
            <person name="Mueller R.-W."/>
            <person name="Bruemmer F."/>
            <person name="Labrenz M."/>
            <person name="Spormann A.M."/>
            <person name="Op Den Camp H."/>
            <person name="Overmann J."/>
            <person name="Amann R."/>
            <person name="Jetten M.S.M."/>
            <person name="Mascher T."/>
            <person name="Medema M.H."/>
            <person name="Devos D.P."/>
            <person name="Kaster A.-K."/>
            <person name="Ovreas L."/>
            <person name="Rohde M."/>
            <person name="Galperin M.Y."/>
            <person name="Jogler C."/>
        </authorList>
    </citation>
    <scope>NUCLEOTIDE SEQUENCE [LARGE SCALE GENOMIC DNA]</scope>
    <source>
        <strain evidence="10 11">CA85</strain>
    </source>
</reference>
<dbReference type="EMBL" id="SJPK01000006">
    <property type="protein sequence ID" value="TWT66155.1"/>
    <property type="molecule type" value="Genomic_DNA"/>
</dbReference>
<evidence type="ECO:0000313" key="10">
    <source>
        <dbReference type="EMBL" id="TWT66155.1"/>
    </source>
</evidence>
<feature type="transmembrane region" description="Helical" evidence="8">
    <location>
        <begin position="272"/>
        <end position="294"/>
    </location>
</feature>
<evidence type="ECO:0000256" key="2">
    <source>
        <dbReference type="ARBA" id="ARBA00022448"/>
    </source>
</evidence>